<feature type="signal peptide" evidence="1">
    <location>
        <begin position="1"/>
        <end position="43"/>
    </location>
</feature>
<dbReference type="Pfam" id="PF11005">
    <property type="entry name" value="DUF2844"/>
    <property type="match status" value="1"/>
</dbReference>
<reference evidence="2" key="1">
    <citation type="submission" date="2016-01" db="EMBL/GenBank/DDBJ databases">
        <authorList>
            <person name="Peeters Charlotte."/>
        </authorList>
    </citation>
    <scope>NUCLEOTIDE SEQUENCE</scope>
    <source>
        <strain evidence="2">LMG 22936</strain>
    </source>
</reference>
<evidence type="ECO:0008006" key="4">
    <source>
        <dbReference type="Google" id="ProtNLM"/>
    </source>
</evidence>
<evidence type="ECO:0000313" key="2">
    <source>
        <dbReference type="EMBL" id="SAL20644.1"/>
    </source>
</evidence>
<dbReference type="RefSeq" id="WP_407642267.1">
    <property type="nucleotide sequence ID" value="NZ_FCNZ02000003.1"/>
</dbReference>
<feature type="chain" id="PRO_5011120957" description="DUF2844 domain-containing protein" evidence="1">
    <location>
        <begin position="44"/>
        <end position="189"/>
    </location>
</feature>
<dbReference type="EMBL" id="FCNZ02000003">
    <property type="protein sequence ID" value="SAL20644.1"/>
    <property type="molecule type" value="Genomic_DNA"/>
</dbReference>
<dbReference type="InterPro" id="IPR021267">
    <property type="entry name" value="DUF2844"/>
</dbReference>
<evidence type="ECO:0000256" key="1">
    <source>
        <dbReference type="SAM" id="SignalP"/>
    </source>
</evidence>
<comment type="caution">
    <text evidence="2">The sequence shown here is derived from an EMBL/GenBank/DDBJ whole genome shotgun (WGS) entry which is preliminary data.</text>
</comment>
<name>A0A158FLB1_9BURK</name>
<dbReference type="STRING" id="326475.AWB66_01050"/>
<accession>A0A158FLB1</accession>
<evidence type="ECO:0000313" key="3">
    <source>
        <dbReference type="Proteomes" id="UP000054717"/>
    </source>
</evidence>
<sequence>MKSPIQFDKGDAVPAPARRTISRAVLPLIASLVAAFAAAPAHAVLGGAPMTTPNGATADRAIAKAAVVPGASSASGTSASAASGASYSVRSTTLANGTVVNEYVSTDGAVFGVAWHGERIPDLPGLLGSYFPQYLQGLKAQRAERGSRGPVSVQDSGLVVRSGGHMGSFAGQAYLPEKLPAGVSGSDIQ</sequence>
<dbReference type="AlphaFoldDB" id="A0A158FLB1"/>
<keyword evidence="1" id="KW-0732">Signal</keyword>
<protein>
    <recommendedName>
        <fullName evidence="4">DUF2844 domain-containing protein</fullName>
    </recommendedName>
</protein>
<dbReference type="Proteomes" id="UP000054717">
    <property type="component" value="Unassembled WGS sequence"/>
</dbReference>
<proteinExistence type="predicted"/>
<gene>
    <name evidence="2" type="ORF">AWB66_01050</name>
</gene>
<keyword evidence="3" id="KW-1185">Reference proteome</keyword>
<organism evidence="2 3">
    <name type="scientific">Caballeronia telluris</name>
    <dbReference type="NCBI Taxonomy" id="326475"/>
    <lineage>
        <taxon>Bacteria</taxon>
        <taxon>Pseudomonadati</taxon>
        <taxon>Pseudomonadota</taxon>
        <taxon>Betaproteobacteria</taxon>
        <taxon>Burkholderiales</taxon>
        <taxon>Burkholderiaceae</taxon>
        <taxon>Caballeronia</taxon>
    </lineage>
</organism>